<evidence type="ECO:0000313" key="8">
    <source>
        <dbReference type="EMBL" id="KAK6926687.1"/>
    </source>
</evidence>
<comment type="caution">
    <text evidence="8">The sequence shown here is derived from an EMBL/GenBank/DDBJ whole genome shotgun (WGS) entry which is preliminary data.</text>
</comment>
<evidence type="ECO:0000256" key="3">
    <source>
        <dbReference type="ARBA" id="ARBA00022729"/>
    </source>
</evidence>
<keyword evidence="6" id="KW-0812">Transmembrane</keyword>
<feature type="chain" id="PRO_5042996556" evidence="7">
    <location>
        <begin position="30"/>
        <end position="282"/>
    </location>
</feature>
<proteinExistence type="inferred from homology"/>
<dbReference type="GO" id="GO:0008239">
    <property type="term" value="F:dipeptidyl-peptidase activity"/>
    <property type="evidence" value="ECO:0007669"/>
    <property type="project" value="TreeGrafter"/>
</dbReference>
<evidence type="ECO:0000256" key="1">
    <source>
        <dbReference type="ARBA" id="ARBA00011079"/>
    </source>
</evidence>
<dbReference type="PANTHER" id="PTHR11010:SF120">
    <property type="entry name" value="LYSOSOMAL PRO-X CARBOXYPEPTIDASE"/>
    <property type="match status" value="1"/>
</dbReference>
<dbReference type="AlphaFoldDB" id="A0AAN8Z6F5"/>
<accession>A0AAN8Z6F5</accession>
<dbReference type="GO" id="GO:0006508">
    <property type="term" value="P:proteolysis"/>
    <property type="evidence" value="ECO:0007669"/>
    <property type="project" value="UniProtKB-KW"/>
</dbReference>
<evidence type="ECO:0000256" key="6">
    <source>
        <dbReference type="SAM" id="Phobius"/>
    </source>
</evidence>
<reference evidence="8 9" key="1">
    <citation type="submission" date="2023-12" db="EMBL/GenBank/DDBJ databases">
        <title>A high-quality genome assembly for Dillenia turbinata (Dilleniales).</title>
        <authorList>
            <person name="Chanderbali A."/>
        </authorList>
    </citation>
    <scope>NUCLEOTIDE SEQUENCE [LARGE SCALE GENOMIC DNA]</scope>
    <source>
        <strain evidence="8">LSX21</strain>
        <tissue evidence="8">Leaf</tissue>
    </source>
</reference>
<organism evidence="8 9">
    <name type="scientific">Dillenia turbinata</name>
    <dbReference type="NCBI Taxonomy" id="194707"/>
    <lineage>
        <taxon>Eukaryota</taxon>
        <taxon>Viridiplantae</taxon>
        <taxon>Streptophyta</taxon>
        <taxon>Embryophyta</taxon>
        <taxon>Tracheophyta</taxon>
        <taxon>Spermatophyta</taxon>
        <taxon>Magnoliopsida</taxon>
        <taxon>eudicotyledons</taxon>
        <taxon>Gunneridae</taxon>
        <taxon>Pentapetalae</taxon>
        <taxon>Dilleniales</taxon>
        <taxon>Dilleniaceae</taxon>
        <taxon>Dillenia</taxon>
    </lineage>
</organism>
<gene>
    <name evidence="8" type="ORF">RJ641_008406</name>
</gene>
<dbReference type="InterPro" id="IPR008758">
    <property type="entry name" value="Peptidase_S28"/>
</dbReference>
<comment type="similarity">
    <text evidence="1">Belongs to the peptidase S28 family.</text>
</comment>
<evidence type="ECO:0000256" key="4">
    <source>
        <dbReference type="ARBA" id="ARBA00022801"/>
    </source>
</evidence>
<dbReference type="PANTHER" id="PTHR11010">
    <property type="entry name" value="PROTEASE S28 PRO-X CARBOXYPEPTIDASE-RELATED"/>
    <property type="match status" value="1"/>
</dbReference>
<feature type="transmembrane region" description="Helical" evidence="6">
    <location>
        <begin position="97"/>
        <end position="130"/>
    </location>
</feature>
<keyword evidence="2" id="KW-0645">Protease</keyword>
<evidence type="ECO:0000256" key="7">
    <source>
        <dbReference type="SAM" id="SignalP"/>
    </source>
</evidence>
<evidence type="ECO:0000256" key="2">
    <source>
        <dbReference type="ARBA" id="ARBA00022670"/>
    </source>
</evidence>
<keyword evidence="3 7" id="KW-0732">Signal</keyword>
<evidence type="ECO:0000256" key="5">
    <source>
        <dbReference type="ARBA" id="ARBA00023180"/>
    </source>
</evidence>
<name>A0AAN8Z6F5_9MAGN</name>
<dbReference type="InterPro" id="IPR029058">
    <property type="entry name" value="AB_hydrolase_fold"/>
</dbReference>
<keyword evidence="9" id="KW-1185">Reference proteome</keyword>
<keyword evidence="4" id="KW-0378">Hydrolase</keyword>
<sequence length="282" mass="32421">MATRESSLFVKTLFVGILFFGLLLTSGKAVEASEVYDDTPPKTCIGKFTTLPECVQRCNEIDHKYGKQEDFLCYPFRVFRFRLRLRLPCPSRLRLPALIAFVFALVHSPSSSSSCSSLFFFVIFFFIFVFTREAMEAYEVYDNTPPKTCIGKFTTLPECIQRCNEIDHKYGKPEDFLCLLALWFRLKFPRIALGALASSAPILYFDDIMPETKGYYSVVTKDFRVGNRSHCLDLHKPDPRDPKWLVSQGKKEIEIIRGWVRKVLCTTSRIQVLNTVISEIKA</sequence>
<dbReference type="Gene3D" id="3.40.50.1820">
    <property type="entry name" value="alpha/beta hydrolase"/>
    <property type="match status" value="1"/>
</dbReference>
<keyword evidence="6" id="KW-0472">Membrane</keyword>
<dbReference type="Proteomes" id="UP001370490">
    <property type="component" value="Unassembled WGS sequence"/>
</dbReference>
<evidence type="ECO:0000313" key="9">
    <source>
        <dbReference type="Proteomes" id="UP001370490"/>
    </source>
</evidence>
<protein>
    <submittedName>
        <fullName evidence="8">Peptidase S28</fullName>
    </submittedName>
</protein>
<dbReference type="GO" id="GO:0070008">
    <property type="term" value="F:serine-type exopeptidase activity"/>
    <property type="evidence" value="ECO:0007669"/>
    <property type="project" value="InterPro"/>
</dbReference>
<dbReference type="Pfam" id="PF05577">
    <property type="entry name" value="Peptidase_S28"/>
    <property type="match status" value="1"/>
</dbReference>
<keyword evidence="5" id="KW-0325">Glycoprotein</keyword>
<keyword evidence="6" id="KW-1133">Transmembrane helix</keyword>
<feature type="signal peptide" evidence="7">
    <location>
        <begin position="1"/>
        <end position="29"/>
    </location>
</feature>
<dbReference type="EMBL" id="JBAMMX010000015">
    <property type="protein sequence ID" value="KAK6926687.1"/>
    <property type="molecule type" value="Genomic_DNA"/>
</dbReference>